<evidence type="ECO:0000256" key="3">
    <source>
        <dbReference type="ARBA" id="ARBA00011837"/>
    </source>
</evidence>
<dbReference type="InterPro" id="IPR037212">
    <property type="entry name" value="Med7/Med21-like"/>
</dbReference>
<keyword evidence="13" id="KW-1185">Reference proteome</keyword>
<evidence type="ECO:0000256" key="2">
    <source>
        <dbReference type="ARBA" id="ARBA00005770"/>
    </source>
</evidence>
<feature type="compositionally biased region" description="Polar residues" evidence="12">
    <location>
        <begin position="62"/>
        <end position="78"/>
    </location>
</feature>
<evidence type="ECO:0000256" key="9">
    <source>
        <dbReference type="ARBA" id="ARBA00025687"/>
    </source>
</evidence>
<reference evidence="14" key="2">
    <citation type="submission" date="2020-04" db="EMBL/GenBank/DDBJ databases">
        <authorList>
            <consortium name="NCBI Genome Project"/>
        </authorList>
    </citation>
    <scope>NUCLEOTIDE SEQUENCE</scope>
    <source>
        <strain evidence="14">CBS 342.82</strain>
    </source>
</reference>
<comment type="similarity">
    <text evidence="2 10">Belongs to the Mediator complex subunit 21 family.</text>
</comment>
<dbReference type="Gene3D" id="6.10.280.10">
    <property type="entry name" value="Mediator complex, subunit Med21"/>
    <property type="match status" value="1"/>
</dbReference>
<dbReference type="GO" id="GO:0006357">
    <property type="term" value="P:regulation of transcription by RNA polymerase II"/>
    <property type="evidence" value="ECO:0007669"/>
    <property type="project" value="TreeGrafter"/>
</dbReference>
<keyword evidence="11" id="KW-0175">Coiled coil</keyword>
<keyword evidence="5 10" id="KW-0805">Transcription regulation</keyword>
<dbReference type="AlphaFoldDB" id="A0A6J3M6K5"/>
<evidence type="ECO:0000256" key="8">
    <source>
        <dbReference type="ARBA" id="ARBA00023242"/>
    </source>
</evidence>
<sequence>MADRLTQLQDCLDDLLAQMYASLNYIQLKHPYATIEGQPSQAPEPSEPRNSANAAEPKNATPGIQANGDLNAQNGPSDPNTPLPESPDVFQNALREIAQDLVVKEQQVEHLINSLPGLGNSESDQEERMRELELELRSVEVLRERKEAEREELIDMLGKIITKVKRVP</sequence>
<dbReference type="Proteomes" id="UP000504637">
    <property type="component" value="Unplaced"/>
</dbReference>
<dbReference type="PANTHER" id="PTHR13381:SF0">
    <property type="entry name" value="MEDIATOR OF RNA POLYMERASE II TRANSCRIPTION SUBUNIT 21"/>
    <property type="match status" value="1"/>
</dbReference>
<reference evidence="14" key="1">
    <citation type="submission" date="2020-01" db="EMBL/GenBank/DDBJ databases">
        <authorList>
            <consortium name="DOE Joint Genome Institute"/>
            <person name="Haridas S."/>
            <person name="Albert R."/>
            <person name="Binder M."/>
            <person name="Bloem J."/>
            <person name="Labutti K."/>
            <person name="Salamov A."/>
            <person name="Andreopoulos B."/>
            <person name="Baker S.E."/>
            <person name="Barry K."/>
            <person name="Bills G."/>
            <person name="Bluhm B.H."/>
            <person name="Cannon C."/>
            <person name="Castanera R."/>
            <person name="Culley D.E."/>
            <person name="Daum C."/>
            <person name="Ezra D."/>
            <person name="Gonzalez J.B."/>
            <person name="Henrissat B."/>
            <person name="Kuo A."/>
            <person name="Liang C."/>
            <person name="Lipzen A."/>
            <person name="Lutzoni F."/>
            <person name="Magnuson J."/>
            <person name="Mondo S."/>
            <person name="Nolan M."/>
            <person name="Ohm R."/>
            <person name="Pangilinan J."/>
            <person name="Park H.-J."/>
            <person name="Ramirez L."/>
            <person name="Alfaro M."/>
            <person name="Sun H."/>
            <person name="Tritt A."/>
            <person name="Yoshinaga Y."/>
            <person name="Zwiers L.-H."/>
            <person name="Turgeon B.G."/>
            <person name="Goodwin S.B."/>
            <person name="Spatafora J.W."/>
            <person name="Crous P.W."/>
            <person name="Grigoriev I.V."/>
        </authorList>
    </citation>
    <scope>NUCLEOTIDE SEQUENCE</scope>
    <source>
        <strain evidence="14">CBS 342.82</strain>
    </source>
</reference>
<dbReference type="GO" id="GO:0003712">
    <property type="term" value="F:transcription coregulator activity"/>
    <property type="evidence" value="ECO:0007669"/>
    <property type="project" value="TreeGrafter"/>
</dbReference>
<feature type="region of interest" description="Disordered" evidence="12">
    <location>
        <begin position="36"/>
        <end position="88"/>
    </location>
</feature>
<proteinExistence type="inferred from homology"/>
<dbReference type="OrthoDB" id="526653at2759"/>
<keyword evidence="6 10" id="KW-0010">Activator</keyword>
<dbReference type="SUPFAM" id="SSF140718">
    <property type="entry name" value="Mediator hinge subcomplex-like"/>
    <property type="match status" value="1"/>
</dbReference>
<evidence type="ECO:0000256" key="6">
    <source>
        <dbReference type="ARBA" id="ARBA00023159"/>
    </source>
</evidence>
<evidence type="ECO:0000313" key="14">
    <source>
        <dbReference type="RefSeq" id="XP_033460676.1"/>
    </source>
</evidence>
<evidence type="ECO:0000256" key="10">
    <source>
        <dbReference type="RuleBase" id="RU366036"/>
    </source>
</evidence>
<evidence type="ECO:0000256" key="12">
    <source>
        <dbReference type="SAM" id="MobiDB-lite"/>
    </source>
</evidence>
<reference evidence="14" key="3">
    <citation type="submission" date="2025-08" db="UniProtKB">
        <authorList>
            <consortium name="RefSeq"/>
        </authorList>
    </citation>
    <scope>IDENTIFICATION</scope>
    <source>
        <strain evidence="14">CBS 342.82</strain>
    </source>
</reference>
<comment type="subcellular location">
    <subcellularLocation>
        <location evidence="1 10">Nucleus</location>
    </subcellularLocation>
</comment>
<accession>A0A6J3M6K5</accession>
<evidence type="ECO:0000256" key="1">
    <source>
        <dbReference type="ARBA" id="ARBA00004123"/>
    </source>
</evidence>
<evidence type="ECO:0000256" key="7">
    <source>
        <dbReference type="ARBA" id="ARBA00023163"/>
    </source>
</evidence>
<keyword evidence="8 10" id="KW-0539">Nucleus</keyword>
<dbReference type="GeneID" id="54365386"/>
<evidence type="ECO:0000313" key="13">
    <source>
        <dbReference type="Proteomes" id="UP000504637"/>
    </source>
</evidence>
<dbReference type="GO" id="GO:0016592">
    <property type="term" value="C:mediator complex"/>
    <property type="evidence" value="ECO:0007669"/>
    <property type="project" value="UniProtKB-UniRule"/>
</dbReference>
<gene>
    <name evidence="14" type="ORF">K489DRAFT_409458</name>
</gene>
<evidence type="ECO:0000256" key="4">
    <source>
        <dbReference type="ARBA" id="ARBA00019691"/>
    </source>
</evidence>
<dbReference type="InterPro" id="IPR021384">
    <property type="entry name" value="Mediator_Med21"/>
</dbReference>
<keyword evidence="7 10" id="KW-0804">Transcription</keyword>
<comment type="subunit">
    <text evidence="3 10">Component of the Mediator complex.</text>
</comment>
<evidence type="ECO:0000256" key="11">
    <source>
        <dbReference type="SAM" id="Coils"/>
    </source>
</evidence>
<dbReference type="PANTHER" id="PTHR13381">
    <property type="entry name" value="RNA POLYMERASE II HOLOENZYME COMPONENT SRB7"/>
    <property type="match status" value="1"/>
</dbReference>
<comment type="function">
    <text evidence="9 10">Component of the Mediator complex, a coactivator involved in the regulated transcription of nearly all RNA polymerase II-dependent genes. Mediator functions as a bridge to convey information from gene-specific regulatory proteins to the basal RNA polymerase II transcription machinery. Mediator is recruited to promoters by direct interactions with regulatory proteins and serves as a scaffold for the assembly of a functional preinitiation complex with RNA polymerase II and the general transcription factors.</text>
</comment>
<evidence type="ECO:0000256" key="5">
    <source>
        <dbReference type="ARBA" id="ARBA00023015"/>
    </source>
</evidence>
<dbReference type="Pfam" id="PF11221">
    <property type="entry name" value="Med21"/>
    <property type="match status" value="1"/>
</dbReference>
<name>A0A6J3M6K5_9PEZI</name>
<feature type="compositionally biased region" description="Polar residues" evidence="12">
    <location>
        <begin position="37"/>
        <end position="53"/>
    </location>
</feature>
<dbReference type="RefSeq" id="XP_033460676.1">
    <property type="nucleotide sequence ID" value="XM_033607587.1"/>
</dbReference>
<protein>
    <recommendedName>
        <fullName evidence="4 10">Mediator of RNA polymerase II transcription subunit 21</fullName>
    </recommendedName>
</protein>
<organism evidence="14">
    <name type="scientific">Dissoconium aciculare CBS 342.82</name>
    <dbReference type="NCBI Taxonomy" id="1314786"/>
    <lineage>
        <taxon>Eukaryota</taxon>
        <taxon>Fungi</taxon>
        <taxon>Dikarya</taxon>
        <taxon>Ascomycota</taxon>
        <taxon>Pezizomycotina</taxon>
        <taxon>Dothideomycetes</taxon>
        <taxon>Dothideomycetidae</taxon>
        <taxon>Mycosphaerellales</taxon>
        <taxon>Dissoconiaceae</taxon>
        <taxon>Dissoconium</taxon>
    </lineage>
</organism>
<feature type="coiled-coil region" evidence="11">
    <location>
        <begin position="122"/>
        <end position="156"/>
    </location>
</feature>